<accession>A0A8H3LRY1</accession>
<evidence type="ECO:0000313" key="2">
    <source>
        <dbReference type="Proteomes" id="UP000615446"/>
    </source>
</evidence>
<proteinExistence type="predicted"/>
<comment type="caution">
    <text evidence="1">The sequence shown here is derived from an EMBL/GenBank/DDBJ whole genome shotgun (WGS) entry which is preliminary data.</text>
</comment>
<sequence length="187" mass="23001">MWHWTISNYLVCRLRAYRNFRKRPVSLAKRVWNMVRNDNTPDEKKFLGIDLSIKKYPNNYNIENNVDKKREQLRDHLNLVSYIVAFIELHRQGYRIIEYRYWTYMIKWLSNPDYYRIDEFGNKNIVKSSEYARYYCKMAGRSFSCDSLEINYYKSGSIYFQEKEVSIDFSDFNNNCEYVQRVFRNIR</sequence>
<gene>
    <name evidence="1" type="ORF">RCL2_002052200</name>
</gene>
<protein>
    <submittedName>
        <fullName evidence="1">Uncharacterized protein</fullName>
    </submittedName>
</protein>
<dbReference type="EMBL" id="BLAL01000229">
    <property type="protein sequence ID" value="GES93773.1"/>
    <property type="molecule type" value="Genomic_DNA"/>
</dbReference>
<name>A0A8H3LRY1_9GLOM</name>
<dbReference type="OrthoDB" id="2424057at2759"/>
<dbReference type="Proteomes" id="UP000615446">
    <property type="component" value="Unassembled WGS sequence"/>
</dbReference>
<organism evidence="1 2">
    <name type="scientific">Rhizophagus clarus</name>
    <dbReference type="NCBI Taxonomy" id="94130"/>
    <lineage>
        <taxon>Eukaryota</taxon>
        <taxon>Fungi</taxon>
        <taxon>Fungi incertae sedis</taxon>
        <taxon>Mucoromycota</taxon>
        <taxon>Glomeromycotina</taxon>
        <taxon>Glomeromycetes</taxon>
        <taxon>Glomerales</taxon>
        <taxon>Glomeraceae</taxon>
        <taxon>Rhizophagus</taxon>
    </lineage>
</organism>
<reference evidence="1" key="1">
    <citation type="submission" date="2019-10" db="EMBL/GenBank/DDBJ databases">
        <title>Conservation and host-specific expression of non-tandemly repeated heterogenous ribosome RNA gene in arbuscular mycorrhizal fungi.</title>
        <authorList>
            <person name="Maeda T."/>
            <person name="Kobayashi Y."/>
            <person name="Nakagawa T."/>
            <person name="Ezawa T."/>
            <person name="Yamaguchi K."/>
            <person name="Bino T."/>
            <person name="Nishimoto Y."/>
            <person name="Shigenobu S."/>
            <person name="Kawaguchi M."/>
        </authorList>
    </citation>
    <scope>NUCLEOTIDE SEQUENCE</scope>
    <source>
        <strain evidence="1">HR1</strain>
    </source>
</reference>
<dbReference type="AlphaFoldDB" id="A0A8H3LRY1"/>
<evidence type="ECO:0000313" key="1">
    <source>
        <dbReference type="EMBL" id="GES93773.1"/>
    </source>
</evidence>